<sequence length="183" mass="21639">MSKTLLIIRILILHQITWWQLVDGVPVEKWFELQPNHRVFIERDYRYNWFQARNECLLKNMSLITVDTSEKSAALTSLLKRIFDKPHNLWLGGDDLGQENVFVWSSSGKRFEFTNWSHGNPSHNRGQEHCVNLWDATDFEWNDAPCNELKGFICEDNVFMLAARKEVERMKKVLLEIHDECSE</sequence>
<evidence type="ECO:0000256" key="3">
    <source>
        <dbReference type="SAM" id="SignalP"/>
    </source>
</evidence>
<evidence type="ECO:0000313" key="5">
    <source>
        <dbReference type="EnsemblMetazoa" id="SCAU001960-PA"/>
    </source>
</evidence>
<evidence type="ECO:0000313" key="6">
    <source>
        <dbReference type="Proteomes" id="UP000095300"/>
    </source>
</evidence>
<evidence type="ECO:0000256" key="1">
    <source>
        <dbReference type="ARBA" id="ARBA00022734"/>
    </source>
</evidence>
<dbReference type="PANTHER" id="PTHR22799:SF6">
    <property type="entry name" value="C-TYPE LECTIN DOMAIN FAMILY 4 MEMBER M-LIKE"/>
    <property type="match status" value="1"/>
</dbReference>
<reference evidence="5" key="1">
    <citation type="submission" date="2020-05" db="UniProtKB">
        <authorList>
            <consortium name="EnsemblMetazoa"/>
        </authorList>
    </citation>
    <scope>IDENTIFICATION</scope>
    <source>
        <strain evidence="5">USDA</strain>
    </source>
</reference>
<feature type="domain" description="C-type lectin" evidence="4">
    <location>
        <begin position="40"/>
        <end position="155"/>
    </location>
</feature>
<evidence type="ECO:0000256" key="2">
    <source>
        <dbReference type="ARBA" id="ARBA00023157"/>
    </source>
</evidence>
<dbReference type="InterPro" id="IPR001304">
    <property type="entry name" value="C-type_lectin-like"/>
</dbReference>
<dbReference type="InterPro" id="IPR016187">
    <property type="entry name" value="CTDL_fold"/>
</dbReference>
<dbReference type="PANTHER" id="PTHR22799">
    <property type="entry name" value="TETRANECTIN-RELATED"/>
    <property type="match status" value="1"/>
</dbReference>
<dbReference type="PROSITE" id="PS00615">
    <property type="entry name" value="C_TYPE_LECTIN_1"/>
    <property type="match status" value="1"/>
</dbReference>
<dbReference type="EnsemblMetazoa" id="SCAU001960-RA">
    <property type="protein sequence ID" value="SCAU001960-PA"/>
    <property type="gene ID" value="SCAU001960"/>
</dbReference>
<name>A0A1I8NTU4_STOCA</name>
<dbReference type="InterPro" id="IPR016186">
    <property type="entry name" value="C-type_lectin-like/link_sf"/>
</dbReference>
<dbReference type="VEuPathDB" id="VectorBase:SCAU001960"/>
<dbReference type="PROSITE" id="PS50041">
    <property type="entry name" value="C_TYPE_LECTIN_2"/>
    <property type="match status" value="1"/>
</dbReference>
<dbReference type="Gene3D" id="3.10.100.10">
    <property type="entry name" value="Mannose-Binding Protein A, subunit A"/>
    <property type="match status" value="1"/>
</dbReference>
<dbReference type="STRING" id="35570.A0A1I8NTU4"/>
<feature type="signal peptide" evidence="3">
    <location>
        <begin position="1"/>
        <end position="24"/>
    </location>
</feature>
<accession>A0A1I8NTU4</accession>
<keyword evidence="2" id="KW-1015">Disulfide bond</keyword>
<dbReference type="InterPro" id="IPR018378">
    <property type="entry name" value="C-type_lectin_CS"/>
</dbReference>
<organism evidence="5 6">
    <name type="scientific">Stomoxys calcitrans</name>
    <name type="common">Stable fly</name>
    <name type="synonym">Conops calcitrans</name>
    <dbReference type="NCBI Taxonomy" id="35570"/>
    <lineage>
        <taxon>Eukaryota</taxon>
        <taxon>Metazoa</taxon>
        <taxon>Ecdysozoa</taxon>
        <taxon>Arthropoda</taxon>
        <taxon>Hexapoda</taxon>
        <taxon>Insecta</taxon>
        <taxon>Pterygota</taxon>
        <taxon>Neoptera</taxon>
        <taxon>Endopterygota</taxon>
        <taxon>Diptera</taxon>
        <taxon>Brachycera</taxon>
        <taxon>Muscomorpha</taxon>
        <taxon>Muscoidea</taxon>
        <taxon>Muscidae</taxon>
        <taxon>Stomoxys</taxon>
    </lineage>
</organism>
<dbReference type="SUPFAM" id="SSF56436">
    <property type="entry name" value="C-type lectin-like"/>
    <property type="match status" value="1"/>
</dbReference>
<dbReference type="AlphaFoldDB" id="A0A1I8NTU4"/>
<dbReference type="GO" id="GO:0030246">
    <property type="term" value="F:carbohydrate binding"/>
    <property type="evidence" value="ECO:0007669"/>
    <property type="project" value="UniProtKB-KW"/>
</dbReference>
<keyword evidence="1" id="KW-0430">Lectin</keyword>
<dbReference type="KEGG" id="scac:106083223"/>
<keyword evidence="6" id="KW-1185">Reference proteome</keyword>
<dbReference type="InterPro" id="IPR051663">
    <property type="entry name" value="CLec_Tetranectin-domain"/>
</dbReference>
<proteinExistence type="predicted"/>
<feature type="chain" id="PRO_5009325476" description="C-type lectin domain-containing protein" evidence="3">
    <location>
        <begin position="25"/>
        <end position="183"/>
    </location>
</feature>
<dbReference type="Proteomes" id="UP000095300">
    <property type="component" value="Unassembled WGS sequence"/>
</dbReference>
<protein>
    <recommendedName>
        <fullName evidence="4">C-type lectin domain-containing protein</fullName>
    </recommendedName>
</protein>
<dbReference type="SMART" id="SM00034">
    <property type="entry name" value="CLECT"/>
    <property type="match status" value="1"/>
</dbReference>
<keyword evidence="3" id="KW-0732">Signal</keyword>
<gene>
    <name evidence="5" type="primary">106083223</name>
</gene>
<evidence type="ECO:0000259" key="4">
    <source>
        <dbReference type="PROSITE" id="PS50041"/>
    </source>
</evidence>
<dbReference type="CDD" id="cd00037">
    <property type="entry name" value="CLECT"/>
    <property type="match status" value="1"/>
</dbReference>
<dbReference type="Pfam" id="PF00059">
    <property type="entry name" value="Lectin_C"/>
    <property type="match status" value="1"/>
</dbReference>
<dbReference type="OrthoDB" id="7773875at2759"/>